<proteinExistence type="inferred from homology"/>
<dbReference type="InterPro" id="IPR013538">
    <property type="entry name" value="ASHA1/2-like_C"/>
</dbReference>
<accession>A0A1C2DFK8</accession>
<evidence type="ECO:0000256" key="1">
    <source>
        <dbReference type="ARBA" id="ARBA00006817"/>
    </source>
</evidence>
<dbReference type="Proteomes" id="UP000094412">
    <property type="component" value="Unassembled WGS sequence"/>
</dbReference>
<dbReference type="AlphaFoldDB" id="A0A1C2DFK8"/>
<evidence type="ECO:0000313" key="4">
    <source>
        <dbReference type="Proteomes" id="UP000094412"/>
    </source>
</evidence>
<dbReference type="InterPro" id="IPR023393">
    <property type="entry name" value="START-like_dom_sf"/>
</dbReference>
<dbReference type="RefSeq" id="WP_024922766.1">
    <property type="nucleotide sequence ID" value="NZ_MDEO01000036.1"/>
</dbReference>
<dbReference type="Pfam" id="PF08327">
    <property type="entry name" value="AHSA1"/>
    <property type="match status" value="1"/>
</dbReference>
<protein>
    <submittedName>
        <fullName evidence="3">Polyketide cyclase</fullName>
    </submittedName>
</protein>
<sequence>MSDRSIEHATFTIERIYPATPSKIFHALSDKAAKRRWFADADGGNAGTYEFDFRIGGREVFSGGQPGGPVYTFDAVYRDIVPEERIVYAYDMFMDGKRISVSLATIELAPHGEGTRLVFTEQASFLDGLDKPEYREEGTADLLDLLGKAAGNL</sequence>
<dbReference type="SUPFAM" id="SSF55961">
    <property type="entry name" value="Bet v1-like"/>
    <property type="match status" value="1"/>
</dbReference>
<evidence type="ECO:0000313" key="3">
    <source>
        <dbReference type="EMBL" id="OCX13541.1"/>
    </source>
</evidence>
<feature type="domain" description="Activator of Hsp90 ATPase homologue 1/2-like C-terminal" evidence="2">
    <location>
        <begin position="19"/>
        <end position="148"/>
    </location>
</feature>
<gene>
    <name evidence="3" type="ORF">QV13_29185</name>
</gene>
<dbReference type="OrthoDB" id="9803476at2"/>
<dbReference type="Gene3D" id="3.30.530.20">
    <property type="match status" value="1"/>
</dbReference>
<dbReference type="STRING" id="1566387.QV13_29185"/>
<reference evidence="3 4" key="1">
    <citation type="submission" date="2016-08" db="EMBL/GenBank/DDBJ databases">
        <title>Whole genome sequence of Mesorhizobium sp. strain UASWS1009 isolated from industrial sewage.</title>
        <authorList>
            <person name="Crovadore J."/>
            <person name="Calmin G."/>
            <person name="Chablais R."/>
            <person name="Cochard B."/>
            <person name="Lefort F."/>
        </authorList>
    </citation>
    <scope>NUCLEOTIDE SEQUENCE [LARGE SCALE GENOMIC DNA]</scope>
    <source>
        <strain evidence="3 4">UASWS1009</strain>
    </source>
</reference>
<keyword evidence="4" id="KW-1185">Reference proteome</keyword>
<dbReference type="CDD" id="cd08900">
    <property type="entry name" value="SRPBCC_CalC_Aha1-like_7"/>
    <property type="match status" value="1"/>
</dbReference>
<evidence type="ECO:0000259" key="2">
    <source>
        <dbReference type="Pfam" id="PF08327"/>
    </source>
</evidence>
<name>A0A1C2DFK8_9HYPH</name>
<dbReference type="EMBL" id="MDEO01000036">
    <property type="protein sequence ID" value="OCX13541.1"/>
    <property type="molecule type" value="Genomic_DNA"/>
</dbReference>
<organism evidence="3 4">
    <name type="scientific">Mesorhizobium hungaricum</name>
    <dbReference type="NCBI Taxonomy" id="1566387"/>
    <lineage>
        <taxon>Bacteria</taxon>
        <taxon>Pseudomonadati</taxon>
        <taxon>Pseudomonadota</taxon>
        <taxon>Alphaproteobacteria</taxon>
        <taxon>Hyphomicrobiales</taxon>
        <taxon>Phyllobacteriaceae</taxon>
        <taxon>Mesorhizobium</taxon>
    </lineage>
</organism>
<comment type="similarity">
    <text evidence="1">Belongs to the AHA1 family.</text>
</comment>
<comment type="caution">
    <text evidence="3">The sequence shown here is derived from an EMBL/GenBank/DDBJ whole genome shotgun (WGS) entry which is preliminary data.</text>
</comment>